<keyword evidence="2" id="KW-1185">Reference proteome</keyword>
<sequence>MEESKLTKEQIEKIQAKLDRTSKSGLVQKQTKEEMLAEFKRKLNMV</sequence>
<accession>A0A1I4YFS1</accession>
<name>A0A1I4YFS1_9FLAO</name>
<dbReference type="Proteomes" id="UP000182961">
    <property type="component" value="Unassembled WGS sequence"/>
</dbReference>
<proteinExistence type="predicted"/>
<evidence type="ECO:0000313" key="2">
    <source>
        <dbReference type="Proteomes" id="UP000182961"/>
    </source>
</evidence>
<reference evidence="2" key="1">
    <citation type="submission" date="2016-10" db="EMBL/GenBank/DDBJ databases">
        <authorList>
            <person name="Varghese N."/>
            <person name="Submissions S."/>
        </authorList>
    </citation>
    <scope>NUCLEOTIDE SEQUENCE [LARGE SCALE GENOMIC DNA]</scope>
    <source>
        <strain evidence="2">DSM 4002</strain>
    </source>
</reference>
<protein>
    <submittedName>
        <fullName evidence="1">Antitoxin ParD1/3/4</fullName>
    </submittedName>
</protein>
<evidence type="ECO:0000313" key="1">
    <source>
        <dbReference type="EMBL" id="SFN36885.1"/>
    </source>
</evidence>
<organism evidence="1 2">
    <name type="scientific">Flavobacterium succinicans</name>
    <dbReference type="NCBI Taxonomy" id="29536"/>
    <lineage>
        <taxon>Bacteria</taxon>
        <taxon>Pseudomonadati</taxon>
        <taxon>Bacteroidota</taxon>
        <taxon>Flavobacteriia</taxon>
        <taxon>Flavobacteriales</taxon>
        <taxon>Flavobacteriaceae</taxon>
        <taxon>Flavobacterium</taxon>
    </lineage>
</organism>
<dbReference type="EMBL" id="FOUT01000011">
    <property type="protein sequence ID" value="SFN36885.1"/>
    <property type="molecule type" value="Genomic_DNA"/>
</dbReference>
<gene>
    <name evidence="1" type="ORF">SAMN05444143_111103</name>
</gene>
<dbReference type="RefSeq" id="WP_155959422.1">
    <property type="nucleotide sequence ID" value="NZ_CBCRUM010000016.1"/>
</dbReference>
<dbReference type="eggNOG" id="ENOG5030ZC6">
    <property type="taxonomic scope" value="Bacteria"/>
</dbReference>
<dbReference type="AlphaFoldDB" id="A0A1I4YFS1"/>